<reference evidence="6 7" key="1">
    <citation type="submission" date="2021-09" db="EMBL/GenBank/DDBJ databases">
        <title>Genomic insights and catalytic innovation underlie evolution of tropane alkaloids biosynthesis.</title>
        <authorList>
            <person name="Wang Y.-J."/>
            <person name="Tian T."/>
            <person name="Huang J.-P."/>
            <person name="Huang S.-X."/>
        </authorList>
    </citation>
    <scope>NUCLEOTIDE SEQUENCE [LARGE SCALE GENOMIC DNA]</scope>
    <source>
        <strain evidence="6">KIB-2018</strain>
        <tissue evidence="6">Leaf</tissue>
    </source>
</reference>
<comment type="caution">
    <text evidence="6">The sequence shown here is derived from an EMBL/GenBank/DDBJ whole genome shotgun (WGS) entry which is preliminary data.</text>
</comment>
<dbReference type="InterPro" id="IPR036908">
    <property type="entry name" value="RlpA-like_sf"/>
</dbReference>
<dbReference type="SUPFAM" id="SSF50685">
    <property type="entry name" value="Barwin-like endoglucanases"/>
    <property type="match status" value="1"/>
</dbReference>
<evidence type="ECO:0000256" key="1">
    <source>
        <dbReference type="ARBA" id="ARBA00004613"/>
    </source>
</evidence>
<dbReference type="Proteomes" id="UP001159364">
    <property type="component" value="Linkage Group LG09"/>
</dbReference>
<gene>
    <name evidence="6" type="ORF">K2173_005631</name>
</gene>
<accession>A0AAV8SRA0</accession>
<evidence type="ECO:0000256" key="4">
    <source>
        <dbReference type="ARBA" id="ARBA00022729"/>
    </source>
</evidence>
<feature type="chain" id="PRO_5044023863" evidence="5">
    <location>
        <begin position="25"/>
        <end position="164"/>
    </location>
</feature>
<keyword evidence="7" id="KW-1185">Reference proteome</keyword>
<comment type="similarity">
    <text evidence="2">Belongs to the kiwellin family.</text>
</comment>
<name>A0AAV8SRA0_9ROSI</name>
<sequence length="164" mass="18181">MKQTYSFTAAFGSLLLFVLTTVEARKYGLSFKPDKGVTSLSGYRNLNTTIVNSELKLSRGDRKARLTWNDFSEHGGSGKAECTEQFYPSSKRVVALSTELFRKKKTCGKTIKIYYKGKVAKAEVVDECAFKDGCKSNTIDASTGVWHDLGEHELGEVSVTWSKA</sequence>
<evidence type="ECO:0000256" key="5">
    <source>
        <dbReference type="SAM" id="SignalP"/>
    </source>
</evidence>
<evidence type="ECO:0000313" key="7">
    <source>
        <dbReference type="Proteomes" id="UP001159364"/>
    </source>
</evidence>
<feature type="signal peptide" evidence="5">
    <location>
        <begin position="1"/>
        <end position="24"/>
    </location>
</feature>
<dbReference type="PANTHER" id="PTHR33191">
    <property type="entry name" value="RIPENING-RELATED PROTEIN 2-RELATED"/>
    <property type="match status" value="1"/>
</dbReference>
<organism evidence="6 7">
    <name type="scientific">Erythroxylum novogranatense</name>
    <dbReference type="NCBI Taxonomy" id="1862640"/>
    <lineage>
        <taxon>Eukaryota</taxon>
        <taxon>Viridiplantae</taxon>
        <taxon>Streptophyta</taxon>
        <taxon>Embryophyta</taxon>
        <taxon>Tracheophyta</taxon>
        <taxon>Spermatophyta</taxon>
        <taxon>Magnoliopsida</taxon>
        <taxon>eudicotyledons</taxon>
        <taxon>Gunneridae</taxon>
        <taxon>Pentapetalae</taxon>
        <taxon>rosids</taxon>
        <taxon>fabids</taxon>
        <taxon>Malpighiales</taxon>
        <taxon>Erythroxylaceae</taxon>
        <taxon>Erythroxylum</taxon>
    </lineage>
</organism>
<comment type="subcellular location">
    <subcellularLocation>
        <location evidence="1">Secreted</location>
    </subcellularLocation>
</comment>
<keyword evidence="3" id="KW-0964">Secreted</keyword>
<dbReference type="AlphaFoldDB" id="A0AAV8SRA0"/>
<dbReference type="EMBL" id="JAIWQS010000009">
    <property type="protein sequence ID" value="KAJ8754470.1"/>
    <property type="molecule type" value="Genomic_DNA"/>
</dbReference>
<keyword evidence="4 5" id="KW-0732">Signal</keyword>
<dbReference type="GO" id="GO:0005576">
    <property type="term" value="C:extracellular region"/>
    <property type="evidence" value="ECO:0007669"/>
    <property type="project" value="UniProtKB-SubCell"/>
</dbReference>
<dbReference type="Gene3D" id="2.40.40.10">
    <property type="entry name" value="RlpA-like domain"/>
    <property type="match status" value="1"/>
</dbReference>
<evidence type="ECO:0000313" key="6">
    <source>
        <dbReference type="EMBL" id="KAJ8754470.1"/>
    </source>
</evidence>
<dbReference type="InterPro" id="IPR039271">
    <property type="entry name" value="Kiwellin-like"/>
</dbReference>
<protein>
    <submittedName>
        <fullName evidence="6">Uncharacterized protein</fullName>
    </submittedName>
</protein>
<evidence type="ECO:0000256" key="2">
    <source>
        <dbReference type="ARBA" id="ARBA00005592"/>
    </source>
</evidence>
<proteinExistence type="inferred from homology"/>
<dbReference type="PANTHER" id="PTHR33191:SF9">
    <property type="entry name" value="RIPENING-RELATED PROTEIN 2-RELATED"/>
    <property type="match status" value="1"/>
</dbReference>
<dbReference type="Pfam" id="PF24300">
    <property type="entry name" value="KWL1"/>
    <property type="match status" value="1"/>
</dbReference>
<evidence type="ECO:0000256" key="3">
    <source>
        <dbReference type="ARBA" id="ARBA00022525"/>
    </source>
</evidence>